<feature type="non-terminal residue" evidence="2">
    <location>
        <position position="94"/>
    </location>
</feature>
<reference evidence="2" key="1">
    <citation type="submission" date="2022-08" db="EMBL/GenBank/DDBJ databases">
        <authorList>
            <person name="Kallberg Y."/>
            <person name="Tangrot J."/>
            <person name="Rosling A."/>
        </authorList>
    </citation>
    <scope>NUCLEOTIDE SEQUENCE</scope>
    <source>
        <strain evidence="2">Wild A</strain>
    </source>
</reference>
<evidence type="ECO:0000313" key="2">
    <source>
        <dbReference type="EMBL" id="CAI2193299.1"/>
    </source>
</evidence>
<accession>A0A9W4T544</accession>
<name>A0A9W4T544_9GLOM</name>
<protein>
    <submittedName>
        <fullName evidence="2">14956_t:CDS:1</fullName>
    </submittedName>
</protein>
<evidence type="ECO:0000256" key="1">
    <source>
        <dbReference type="SAM" id="MobiDB-lite"/>
    </source>
</evidence>
<feature type="non-terminal residue" evidence="2">
    <location>
        <position position="1"/>
    </location>
</feature>
<dbReference type="EMBL" id="CAMKVN010009356">
    <property type="protein sequence ID" value="CAI2193299.1"/>
    <property type="molecule type" value="Genomic_DNA"/>
</dbReference>
<dbReference type="Proteomes" id="UP001153678">
    <property type="component" value="Unassembled WGS sequence"/>
</dbReference>
<evidence type="ECO:0000313" key="3">
    <source>
        <dbReference type="Proteomes" id="UP001153678"/>
    </source>
</evidence>
<feature type="compositionally biased region" description="Polar residues" evidence="1">
    <location>
        <begin position="1"/>
        <end position="18"/>
    </location>
</feature>
<proteinExistence type="predicted"/>
<sequence>SEPLNATITNVPSTSTSEIRTDATEKKQTDTGQNDEELIVSLGLVEGDSRVRQGCQLKQITMQYQVTSQIIIENDVSENNNDKMTPDASNHSAN</sequence>
<organism evidence="2 3">
    <name type="scientific">Funneliformis geosporum</name>
    <dbReference type="NCBI Taxonomy" id="1117311"/>
    <lineage>
        <taxon>Eukaryota</taxon>
        <taxon>Fungi</taxon>
        <taxon>Fungi incertae sedis</taxon>
        <taxon>Mucoromycota</taxon>
        <taxon>Glomeromycotina</taxon>
        <taxon>Glomeromycetes</taxon>
        <taxon>Glomerales</taxon>
        <taxon>Glomeraceae</taxon>
        <taxon>Funneliformis</taxon>
    </lineage>
</organism>
<dbReference type="AlphaFoldDB" id="A0A9W4T544"/>
<gene>
    <name evidence="2" type="ORF">FWILDA_LOCUS16005</name>
</gene>
<feature type="region of interest" description="Disordered" evidence="1">
    <location>
        <begin position="75"/>
        <end position="94"/>
    </location>
</feature>
<comment type="caution">
    <text evidence="2">The sequence shown here is derived from an EMBL/GenBank/DDBJ whole genome shotgun (WGS) entry which is preliminary data.</text>
</comment>
<feature type="compositionally biased region" description="Basic and acidic residues" evidence="1">
    <location>
        <begin position="19"/>
        <end position="29"/>
    </location>
</feature>
<dbReference type="OrthoDB" id="2304669at2759"/>
<keyword evidence="3" id="KW-1185">Reference proteome</keyword>
<feature type="region of interest" description="Disordered" evidence="1">
    <location>
        <begin position="1"/>
        <end position="32"/>
    </location>
</feature>